<dbReference type="AlphaFoldDB" id="A0A4C1W0L1"/>
<evidence type="ECO:0000256" key="1">
    <source>
        <dbReference type="SAM" id="MobiDB-lite"/>
    </source>
</evidence>
<gene>
    <name evidence="2" type="ORF">EVAR_30518_1</name>
</gene>
<name>A0A4C1W0L1_EUMVA</name>
<feature type="region of interest" description="Disordered" evidence="1">
    <location>
        <begin position="142"/>
        <end position="164"/>
    </location>
</feature>
<evidence type="ECO:0000313" key="2">
    <source>
        <dbReference type="EMBL" id="GBP43684.1"/>
    </source>
</evidence>
<dbReference type="EMBL" id="BGZK01000440">
    <property type="protein sequence ID" value="GBP43684.1"/>
    <property type="molecule type" value="Genomic_DNA"/>
</dbReference>
<proteinExistence type="predicted"/>
<reference evidence="2 3" key="1">
    <citation type="journal article" date="2019" name="Commun. Biol.">
        <title>The bagworm genome reveals a unique fibroin gene that provides high tensile strength.</title>
        <authorList>
            <person name="Kono N."/>
            <person name="Nakamura H."/>
            <person name="Ohtoshi R."/>
            <person name="Tomita M."/>
            <person name="Numata K."/>
            <person name="Arakawa K."/>
        </authorList>
    </citation>
    <scope>NUCLEOTIDE SEQUENCE [LARGE SCALE GENOMIC DNA]</scope>
</reference>
<organism evidence="2 3">
    <name type="scientific">Eumeta variegata</name>
    <name type="common">Bagworm moth</name>
    <name type="synonym">Eumeta japonica</name>
    <dbReference type="NCBI Taxonomy" id="151549"/>
    <lineage>
        <taxon>Eukaryota</taxon>
        <taxon>Metazoa</taxon>
        <taxon>Ecdysozoa</taxon>
        <taxon>Arthropoda</taxon>
        <taxon>Hexapoda</taxon>
        <taxon>Insecta</taxon>
        <taxon>Pterygota</taxon>
        <taxon>Neoptera</taxon>
        <taxon>Endopterygota</taxon>
        <taxon>Lepidoptera</taxon>
        <taxon>Glossata</taxon>
        <taxon>Ditrysia</taxon>
        <taxon>Tineoidea</taxon>
        <taxon>Psychidae</taxon>
        <taxon>Oiketicinae</taxon>
        <taxon>Eumeta</taxon>
    </lineage>
</organism>
<protein>
    <submittedName>
        <fullName evidence="2">Uncharacterized protein</fullName>
    </submittedName>
</protein>
<keyword evidence="3" id="KW-1185">Reference proteome</keyword>
<accession>A0A4C1W0L1</accession>
<dbReference type="Proteomes" id="UP000299102">
    <property type="component" value="Unassembled WGS sequence"/>
</dbReference>
<evidence type="ECO:0000313" key="3">
    <source>
        <dbReference type="Proteomes" id="UP000299102"/>
    </source>
</evidence>
<comment type="caution">
    <text evidence="2">The sequence shown here is derived from an EMBL/GenBank/DDBJ whole genome shotgun (WGS) entry which is preliminary data.</text>
</comment>
<sequence>MKARREYVSLFSVIRRYRKAARHCSHSTRHSLPAPLFITQKGFPDMEAVKLVYVMTQTPRQSERFYYNARSRKLVGVRGHTIRTFTTLAAAAKLNDVDRSVKHYVGILLMFNVVLSRSSDRRKGKRRLQSAGARGALGGVTAHAAADESPPAHHNKNGKNITYF</sequence>